<organism evidence="3 4">
    <name type="scientific">Polaromonas eurypsychrophila</name>
    <dbReference type="NCBI Taxonomy" id="1614635"/>
    <lineage>
        <taxon>Bacteria</taxon>
        <taxon>Pseudomonadati</taxon>
        <taxon>Pseudomonadota</taxon>
        <taxon>Betaproteobacteria</taxon>
        <taxon>Burkholderiales</taxon>
        <taxon>Comamonadaceae</taxon>
        <taxon>Polaromonas</taxon>
    </lineage>
</organism>
<evidence type="ECO:0000256" key="1">
    <source>
        <dbReference type="ARBA" id="ARBA00006817"/>
    </source>
</evidence>
<reference evidence="3" key="2">
    <citation type="submission" date="2020-09" db="EMBL/GenBank/DDBJ databases">
        <authorList>
            <person name="Sun Q."/>
            <person name="Zhou Y."/>
        </authorList>
    </citation>
    <scope>NUCLEOTIDE SEQUENCE</scope>
    <source>
        <strain evidence="3">CGMCC 1.15322</strain>
    </source>
</reference>
<comment type="caution">
    <text evidence="3">The sequence shown here is derived from an EMBL/GenBank/DDBJ whole genome shotgun (WGS) entry which is preliminary data.</text>
</comment>
<sequence>MTNTQNTSRSGNTIELHRVLTSTPEKIWRAFTQPDAFARWLPPNGFTAHVYELDAVVGGSYRMSFTNFTTGGEMFFGGNYLELRPNECIAYTASFEDPNLPGEMTTHITIKPVSVGVEIQITQSGIPAVIPAEACYLGWQESLRHLAKLVEPNIPG</sequence>
<reference evidence="3" key="1">
    <citation type="journal article" date="2014" name="Int. J. Syst. Evol. Microbiol.">
        <title>Complete genome sequence of Corynebacterium casei LMG S-19264T (=DSM 44701T), isolated from a smear-ripened cheese.</title>
        <authorList>
            <consortium name="US DOE Joint Genome Institute (JGI-PGF)"/>
            <person name="Walter F."/>
            <person name="Albersmeier A."/>
            <person name="Kalinowski J."/>
            <person name="Ruckert C."/>
        </authorList>
    </citation>
    <scope>NUCLEOTIDE SEQUENCE</scope>
    <source>
        <strain evidence="3">CGMCC 1.15322</strain>
    </source>
</reference>
<dbReference type="EMBL" id="BMIG01000001">
    <property type="protein sequence ID" value="GGA86633.1"/>
    <property type="molecule type" value="Genomic_DNA"/>
</dbReference>
<gene>
    <name evidence="3" type="ORF">GCM10011496_04080</name>
</gene>
<name>A0A916S8A3_9BURK</name>
<dbReference type="CDD" id="cd08895">
    <property type="entry name" value="SRPBCC_CalC_Aha1-like_2"/>
    <property type="match status" value="1"/>
</dbReference>
<feature type="domain" description="Activator of Hsp90 ATPase homologue 1/2-like C-terminal" evidence="2">
    <location>
        <begin position="23"/>
        <end position="151"/>
    </location>
</feature>
<dbReference type="SUPFAM" id="SSF55961">
    <property type="entry name" value="Bet v1-like"/>
    <property type="match status" value="1"/>
</dbReference>
<dbReference type="Gene3D" id="3.30.530.20">
    <property type="match status" value="1"/>
</dbReference>
<evidence type="ECO:0000313" key="4">
    <source>
        <dbReference type="Proteomes" id="UP000620596"/>
    </source>
</evidence>
<evidence type="ECO:0000313" key="3">
    <source>
        <dbReference type="EMBL" id="GGA86633.1"/>
    </source>
</evidence>
<proteinExistence type="inferred from homology"/>
<protein>
    <submittedName>
        <fullName evidence="3">ATPase</fullName>
    </submittedName>
</protein>
<evidence type="ECO:0000259" key="2">
    <source>
        <dbReference type="Pfam" id="PF08327"/>
    </source>
</evidence>
<dbReference type="Proteomes" id="UP000620596">
    <property type="component" value="Unassembled WGS sequence"/>
</dbReference>
<dbReference type="AlphaFoldDB" id="A0A916S8A3"/>
<dbReference type="InterPro" id="IPR023393">
    <property type="entry name" value="START-like_dom_sf"/>
</dbReference>
<keyword evidence="4" id="KW-1185">Reference proteome</keyword>
<dbReference type="Pfam" id="PF08327">
    <property type="entry name" value="AHSA1"/>
    <property type="match status" value="1"/>
</dbReference>
<dbReference type="RefSeq" id="WP_188706052.1">
    <property type="nucleotide sequence ID" value="NZ_BMIG01000001.1"/>
</dbReference>
<comment type="similarity">
    <text evidence="1">Belongs to the AHA1 family.</text>
</comment>
<accession>A0A916S8A3</accession>
<dbReference type="InterPro" id="IPR013538">
    <property type="entry name" value="ASHA1/2-like_C"/>
</dbReference>